<dbReference type="SUPFAM" id="SSF50494">
    <property type="entry name" value="Trypsin-like serine proteases"/>
    <property type="match status" value="1"/>
</dbReference>
<reference evidence="10" key="1">
    <citation type="journal article" date="2019" name="Int. J. Syst. Evol. Microbiol.">
        <title>The Global Catalogue of Microorganisms (GCM) 10K type strain sequencing project: providing services to taxonomists for standard genome sequencing and annotation.</title>
        <authorList>
            <consortium name="The Broad Institute Genomics Platform"/>
            <consortium name="The Broad Institute Genome Sequencing Center for Infectious Disease"/>
            <person name="Wu L."/>
            <person name="Ma J."/>
        </authorList>
    </citation>
    <scope>NUCLEOTIDE SEQUENCE [LARGE SCALE GENOMIC DNA]</scope>
    <source>
        <strain evidence="10">CCUG 55074</strain>
    </source>
</reference>
<dbReference type="EC" id="3.4.21.107" evidence="9"/>
<keyword evidence="2" id="KW-0645">Protease</keyword>
<keyword evidence="3 7" id="KW-0732">Signal</keyword>
<proteinExistence type="inferred from homology"/>
<dbReference type="Pfam" id="PF13365">
    <property type="entry name" value="Trypsin_2"/>
    <property type="match status" value="1"/>
</dbReference>
<dbReference type="SUPFAM" id="SSF50156">
    <property type="entry name" value="PDZ domain-like"/>
    <property type="match status" value="2"/>
</dbReference>
<protein>
    <submittedName>
        <fullName evidence="9">Do family serine endopeptidase</fullName>
        <ecNumber evidence="9">3.4.21.107</ecNumber>
    </submittedName>
</protein>
<gene>
    <name evidence="9" type="ORF">ACFQ27_07910</name>
</gene>
<comment type="caution">
    <text evidence="9">The sequence shown here is derived from an EMBL/GenBank/DDBJ whole genome shotgun (WGS) entry which is preliminary data.</text>
</comment>
<dbReference type="RefSeq" id="WP_377353188.1">
    <property type="nucleotide sequence ID" value="NZ_JBHTLQ010000013.1"/>
</dbReference>
<dbReference type="PROSITE" id="PS51257">
    <property type="entry name" value="PROKAR_LIPOPROTEIN"/>
    <property type="match status" value="1"/>
</dbReference>
<feature type="signal peptide" evidence="7">
    <location>
        <begin position="1"/>
        <end position="18"/>
    </location>
</feature>
<accession>A0ABW3T0S9</accession>
<organism evidence="9 10">
    <name type="scientific">Phenylobacterium conjunctum</name>
    <dbReference type="NCBI Taxonomy" id="1298959"/>
    <lineage>
        <taxon>Bacteria</taxon>
        <taxon>Pseudomonadati</taxon>
        <taxon>Pseudomonadota</taxon>
        <taxon>Alphaproteobacteria</taxon>
        <taxon>Caulobacterales</taxon>
        <taxon>Caulobacteraceae</taxon>
        <taxon>Phenylobacterium</taxon>
    </lineage>
</organism>
<evidence type="ECO:0000256" key="2">
    <source>
        <dbReference type="ARBA" id="ARBA00022670"/>
    </source>
</evidence>
<evidence type="ECO:0000256" key="7">
    <source>
        <dbReference type="SAM" id="SignalP"/>
    </source>
</evidence>
<dbReference type="InterPro" id="IPR036034">
    <property type="entry name" value="PDZ_sf"/>
</dbReference>
<dbReference type="InterPro" id="IPR001940">
    <property type="entry name" value="Peptidase_S1C"/>
</dbReference>
<dbReference type="PRINTS" id="PR00834">
    <property type="entry name" value="PROTEASES2C"/>
</dbReference>
<evidence type="ECO:0000259" key="8">
    <source>
        <dbReference type="PROSITE" id="PS50106"/>
    </source>
</evidence>
<dbReference type="InterPro" id="IPR009003">
    <property type="entry name" value="Peptidase_S1_PA"/>
</dbReference>
<evidence type="ECO:0000256" key="3">
    <source>
        <dbReference type="ARBA" id="ARBA00022729"/>
    </source>
</evidence>
<dbReference type="InterPro" id="IPR011782">
    <property type="entry name" value="Pept_S1C_Do"/>
</dbReference>
<keyword evidence="6" id="KW-0720">Serine protease</keyword>
<evidence type="ECO:0000256" key="5">
    <source>
        <dbReference type="ARBA" id="ARBA00022801"/>
    </source>
</evidence>
<feature type="domain" description="PDZ" evidence="8">
    <location>
        <begin position="288"/>
        <end position="336"/>
    </location>
</feature>
<dbReference type="PANTHER" id="PTHR22939">
    <property type="entry name" value="SERINE PROTEASE FAMILY S1C HTRA-RELATED"/>
    <property type="match status" value="1"/>
</dbReference>
<feature type="domain" description="PDZ" evidence="8">
    <location>
        <begin position="388"/>
        <end position="463"/>
    </location>
</feature>
<evidence type="ECO:0000256" key="4">
    <source>
        <dbReference type="ARBA" id="ARBA00022737"/>
    </source>
</evidence>
<comment type="similarity">
    <text evidence="1">Belongs to the peptidase S1C family.</text>
</comment>
<dbReference type="PANTHER" id="PTHR22939:SF129">
    <property type="entry name" value="SERINE PROTEASE HTRA2, MITOCHONDRIAL"/>
    <property type="match status" value="1"/>
</dbReference>
<feature type="chain" id="PRO_5047147854" evidence="7">
    <location>
        <begin position="19"/>
        <end position="472"/>
    </location>
</feature>
<dbReference type="Proteomes" id="UP001597216">
    <property type="component" value="Unassembled WGS sequence"/>
</dbReference>
<dbReference type="Gene3D" id="2.40.10.120">
    <property type="match status" value="1"/>
</dbReference>
<dbReference type="InterPro" id="IPR001478">
    <property type="entry name" value="PDZ"/>
</dbReference>
<evidence type="ECO:0000313" key="10">
    <source>
        <dbReference type="Proteomes" id="UP001597216"/>
    </source>
</evidence>
<dbReference type="Pfam" id="PF13180">
    <property type="entry name" value="PDZ_2"/>
    <property type="match status" value="1"/>
</dbReference>
<dbReference type="EMBL" id="JBHTLQ010000013">
    <property type="protein sequence ID" value="MFD1190500.1"/>
    <property type="molecule type" value="Genomic_DNA"/>
</dbReference>
<dbReference type="PROSITE" id="PS50106">
    <property type="entry name" value="PDZ"/>
    <property type="match status" value="2"/>
</dbReference>
<keyword evidence="10" id="KW-1185">Reference proteome</keyword>
<dbReference type="SMART" id="SM00228">
    <property type="entry name" value="PDZ"/>
    <property type="match status" value="2"/>
</dbReference>
<evidence type="ECO:0000256" key="6">
    <source>
        <dbReference type="ARBA" id="ARBA00022825"/>
    </source>
</evidence>
<dbReference type="Gene3D" id="2.30.42.10">
    <property type="match status" value="2"/>
</dbReference>
<dbReference type="NCBIfam" id="TIGR02037">
    <property type="entry name" value="degP_htrA_DO"/>
    <property type="match status" value="1"/>
</dbReference>
<evidence type="ECO:0000313" key="9">
    <source>
        <dbReference type="EMBL" id="MFD1190500.1"/>
    </source>
</evidence>
<name>A0ABW3T0S9_9CAUL</name>
<evidence type="ECO:0000256" key="1">
    <source>
        <dbReference type="ARBA" id="ARBA00010541"/>
    </source>
</evidence>
<sequence>MRALRVLIPVLALLGACSDPLSKSSAQIPPLAQPTRAAPGDAATMKVSFAPVVKKAAPAVVNISAKRVVRAQVDPFWQFFGMGAPRERVEGSLGSGVIVRADGVIVTNNHVVENGQEITVGLNDRREFPAKVLLADPRTDLAVLKIDVGAERLPTLAIDDSGEAQVGDLVLAIGDPFGVGQTVTNGIISALNRSTDPNGDAGNAYIQTDAAINPGNSGGALVDMDGDLIGVNSFILSRSGSSAGVGFAIPAAMVRRIVETAAGGGHALVRPWLGARTQTVTPDIARSLGLAAPQGALVADIWPNGPAQRAGLRQGDVILSVDGKPAVDAAAISYAVGSARPGQVLKLGVRRDNGAEQTLSLRAEPPPATPARDERLLSGRNPFDGATVVNVSPAVADELGIDAFAARGVMVLKIGRGFAMNAGLRPGDVIKRVNGRDIGTVGELAGVLGQGGGAWQVTIIRDGQEITGNFRT</sequence>
<keyword evidence="4" id="KW-0677">Repeat</keyword>
<dbReference type="GO" id="GO:0016787">
    <property type="term" value="F:hydrolase activity"/>
    <property type="evidence" value="ECO:0007669"/>
    <property type="project" value="UniProtKB-KW"/>
</dbReference>
<keyword evidence="5 9" id="KW-0378">Hydrolase</keyword>